<organism evidence="2 3">
    <name type="scientific">Candidatus Gottesmanbacteria bacterium GW2011_GWA2_47_9</name>
    <dbReference type="NCBI Taxonomy" id="1618445"/>
    <lineage>
        <taxon>Bacteria</taxon>
        <taxon>Candidatus Gottesmaniibacteriota</taxon>
    </lineage>
</organism>
<dbReference type="Proteomes" id="UP000034739">
    <property type="component" value="Unassembled WGS sequence"/>
</dbReference>
<dbReference type="EMBL" id="LCOY01000026">
    <property type="protein sequence ID" value="KKU87491.1"/>
    <property type="molecule type" value="Genomic_DNA"/>
</dbReference>
<name>A0A0G1U085_9BACT</name>
<comment type="caution">
    <text evidence="2">The sequence shown here is derived from an EMBL/GenBank/DDBJ whole genome shotgun (WGS) entry which is preliminary data.</text>
</comment>
<keyword evidence="1" id="KW-0472">Membrane</keyword>
<evidence type="ECO:0008006" key="4">
    <source>
        <dbReference type="Google" id="ProtNLM"/>
    </source>
</evidence>
<feature type="transmembrane region" description="Helical" evidence="1">
    <location>
        <begin position="6"/>
        <end position="27"/>
    </location>
</feature>
<evidence type="ECO:0000256" key="1">
    <source>
        <dbReference type="SAM" id="Phobius"/>
    </source>
</evidence>
<sequence length="165" mass="18326">MISSPIKRFIIAVFVFNVIAASMIYLFTKPPKRIYPYNIPLEATLSISPETIRVTGETAAEKPLNTARLTFTLTNNTDFTLNNVKIIIPSIGLDLLETVGARRDTNLPWKSSDSVFSVGSILPDKTKIATVSALSSIPNTYLFRTWITTKEGITTTTNQETLRIE</sequence>
<evidence type="ECO:0000313" key="3">
    <source>
        <dbReference type="Proteomes" id="UP000034739"/>
    </source>
</evidence>
<accession>A0A0G1U085</accession>
<protein>
    <recommendedName>
        <fullName evidence="4">DUF11 domain-containing protein</fullName>
    </recommendedName>
</protein>
<keyword evidence="1" id="KW-1133">Transmembrane helix</keyword>
<proteinExistence type="predicted"/>
<reference evidence="2 3" key="1">
    <citation type="journal article" date="2015" name="Nature">
        <title>rRNA introns, odd ribosomes, and small enigmatic genomes across a large radiation of phyla.</title>
        <authorList>
            <person name="Brown C.T."/>
            <person name="Hug L.A."/>
            <person name="Thomas B.C."/>
            <person name="Sharon I."/>
            <person name="Castelle C.J."/>
            <person name="Singh A."/>
            <person name="Wilkins M.J."/>
            <person name="Williams K.H."/>
            <person name="Banfield J.F."/>
        </authorList>
    </citation>
    <scope>NUCLEOTIDE SEQUENCE [LARGE SCALE GENOMIC DNA]</scope>
</reference>
<dbReference type="AlphaFoldDB" id="A0A0G1U085"/>
<gene>
    <name evidence="2" type="ORF">UY16_C0026G0008</name>
</gene>
<evidence type="ECO:0000313" key="2">
    <source>
        <dbReference type="EMBL" id="KKU87491.1"/>
    </source>
</evidence>
<keyword evidence="1" id="KW-0812">Transmembrane</keyword>